<dbReference type="CDD" id="cd00093">
    <property type="entry name" value="HTH_XRE"/>
    <property type="match status" value="1"/>
</dbReference>
<dbReference type="RefSeq" id="WP_345405029.1">
    <property type="nucleotide sequence ID" value="NZ_BAAAXS010000001.1"/>
</dbReference>
<feature type="region of interest" description="Disordered" evidence="1">
    <location>
        <begin position="1"/>
        <end position="29"/>
    </location>
</feature>
<gene>
    <name evidence="3" type="ORF">ACFFR3_42585</name>
</gene>
<evidence type="ECO:0000256" key="1">
    <source>
        <dbReference type="SAM" id="MobiDB-lite"/>
    </source>
</evidence>
<proteinExistence type="predicted"/>
<dbReference type="EMBL" id="JBHMCF010000046">
    <property type="protein sequence ID" value="MFB9476225.1"/>
    <property type="molecule type" value="Genomic_DNA"/>
</dbReference>
<reference evidence="3 4" key="1">
    <citation type="submission" date="2024-09" db="EMBL/GenBank/DDBJ databases">
        <authorList>
            <person name="Sun Q."/>
            <person name="Mori K."/>
        </authorList>
    </citation>
    <scope>NUCLEOTIDE SEQUENCE [LARGE SCALE GENOMIC DNA]</scope>
    <source>
        <strain evidence="3 4">JCM 3324</strain>
    </source>
</reference>
<dbReference type="Proteomes" id="UP001589568">
    <property type="component" value="Unassembled WGS sequence"/>
</dbReference>
<evidence type="ECO:0000259" key="2">
    <source>
        <dbReference type="PROSITE" id="PS50943"/>
    </source>
</evidence>
<dbReference type="Gene3D" id="3.30.450.180">
    <property type="match status" value="1"/>
</dbReference>
<name>A0ABV5P0X9_9ACTN</name>
<dbReference type="SMART" id="SM00530">
    <property type="entry name" value="HTH_XRE"/>
    <property type="match status" value="1"/>
</dbReference>
<protein>
    <submittedName>
        <fullName evidence="3">Helix-turn-helix transcriptional regulator</fullName>
    </submittedName>
</protein>
<dbReference type="Pfam" id="PF17765">
    <property type="entry name" value="MLTR_LBD"/>
    <property type="match status" value="1"/>
</dbReference>
<dbReference type="PROSITE" id="PS50943">
    <property type="entry name" value="HTH_CROC1"/>
    <property type="match status" value="1"/>
</dbReference>
<keyword evidence="4" id="KW-1185">Reference proteome</keyword>
<sequence>MDANGESGNFLRTRRDQLHPDDAGVGRYGTRRRVPGLRREELAQLAGVSVAYYTRLEQGQSLNDSDAVLTALGRALRLDEDEQAHLRSWPAKARATVGYLRQAAGRWPDDPEPAALVGELTIKSTDFATLWARHPVRRCRSEGVTFRHPLVGELRLAEEVFQMQEDEGQRLAVFAAEPGSPAASALRLLRVTS</sequence>
<dbReference type="PANTHER" id="PTHR35010:SF2">
    <property type="entry name" value="BLL4672 PROTEIN"/>
    <property type="match status" value="1"/>
</dbReference>
<accession>A0ABV5P0X9</accession>
<feature type="compositionally biased region" description="Basic and acidic residues" evidence="1">
    <location>
        <begin position="13"/>
        <end position="24"/>
    </location>
</feature>
<organism evidence="3 4">
    <name type="scientific">Nonomuraea salmonea</name>
    <dbReference type="NCBI Taxonomy" id="46181"/>
    <lineage>
        <taxon>Bacteria</taxon>
        <taxon>Bacillati</taxon>
        <taxon>Actinomycetota</taxon>
        <taxon>Actinomycetes</taxon>
        <taxon>Streptosporangiales</taxon>
        <taxon>Streptosporangiaceae</taxon>
        <taxon>Nonomuraea</taxon>
    </lineage>
</organism>
<dbReference type="PANTHER" id="PTHR35010">
    <property type="entry name" value="BLL4672 PROTEIN-RELATED"/>
    <property type="match status" value="1"/>
</dbReference>
<comment type="caution">
    <text evidence="3">The sequence shown here is derived from an EMBL/GenBank/DDBJ whole genome shotgun (WGS) entry which is preliminary data.</text>
</comment>
<evidence type="ECO:0000313" key="4">
    <source>
        <dbReference type="Proteomes" id="UP001589568"/>
    </source>
</evidence>
<dbReference type="InterPro" id="IPR001387">
    <property type="entry name" value="Cro/C1-type_HTH"/>
</dbReference>
<dbReference type="InterPro" id="IPR010982">
    <property type="entry name" value="Lambda_DNA-bd_dom_sf"/>
</dbReference>
<dbReference type="SUPFAM" id="SSF47413">
    <property type="entry name" value="lambda repressor-like DNA-binding domains"/>
    <property type="match status" value="1"/>
</dbReference>
<evidence type="ECO:0000313" key="3">
    <source>
        <dbReference type="EMBL" id="MFB9476225.1"/>
    </source>
</evidence>
<dbReference type="InterPro" id="IPR041413">
    <property type="entry name" value="MLTR_LBD"/>
</dbReference>
<feature type="domain" description="HTH cro/C1-type" evidence="2">
    <location>
        <begin position="36"/>
        <end position="83"/>
    </location>
</feature>